<reference evidence="1" key="2">
    <citation type="submission" date="2020-09" db="EMBL/GenBank/DDBJ databases">
        <authorList>
            <person name="Sun Q."/>
            <person name="Zhou Y."/>
        </authorList>
    </citation>
    <scope>NUCLEOTIDE SEQUENCE</scope>
    <source>
        <strain evidence="1">CGMCC 4.7278</strain>
    </source>
</reference>
<accession>A0A917V6J4</accession>
<keyword evidence="2" id="KW-1185">Reference proteome</keyword>
<organism evidence="1 2">
    <name type="scientific">Nocardia camponoti</name>
    <dbReference type="NCBI Taxonomy" id="1616106"/>
    <lineage>
        <taxon>Bacteria</taxon>
        <taxon>Bacillati</taxon>
        <taxon>Actinomycetota</taxon>
        <taxon>Actinomycetes</taxon>
        <taxon>Mycobacteriales</taxon>
        <taxon>Nocardiaceae</taxon>
        <taxon>Nocardia</taxon>
    </lineage>
</organism>
<dbReference type="Proteomes" id="UP000612956">
    <property type="component" value="Unassembled WGS sequence"/>
</dbReference>
<dbReference type="InterPro" id="IPR036513">
    <property type="entry name" value="STAS_dom_sf"/>
</dbReference>
<sequence>MPLQPIPDLGPATLGFRASGTITADDYKNVLDPAIKNAVDHEEPIRLLFVLGKDYQGYSLGALWQDLQLVKVPRDMWSRIAVVTDNKGITEAIHLFHFALPAEVRVFPVDDEADAVAWLN</sequence>
<evidence type="ECO:0000313" key="1">
    <source>
        <dbReference type="EMBL" id="GGK44124.1"/>
    </source>
</evidence>
<dbReference type="RefSeq" id="WP_188827977.1">
    <property type="nucleotide sequence ID" value="NZ_BMMW01000001.1"/>
</dbReference>
<proteinExistence type="predicted"/>
<reference evidence="1" key="1">
    <citation type="journal article" date="2014" name="Int. J. Syst. Evol. Microbiol.">
        <title>Complete genome sequence of Corynebacterium casei LMG S-19264T (=DSM 44701T), isolated from a smear-ripened cheese.</title>
        <authorList>
            <consortium name="US DOE Joint Genome Institute (JGI-PGF)"/>
            <person name="Walter F."/>
            <person name="Albersmeier A."/>
            <person name="Kalinowski J."/>
            <person name="Ruckert C."/>
        </authorList>
    </citation>
    <scope>NUCLEOTIDE SEQUENCE</scope>
    <source>
        <strain evidence="1">CGMCC 4.7278</strain>
    </source>
</reference>
<dbReference type="InterPro" id="IPR038396">
    <property type="entry name" value="SpoIIAA-like_sf"/>
</dbReference>
<dbReference type="AlphaFoldDB" id="A0A917V6J4"/>
<gene>
    <name evidence="1" type="ORF">GCM10011591_14570</name>
</gene>
<protein>
    <recommendedName>
        <fullName evidence="3">STAS/SEC14 domain-containing protein</fullName>
    </recommendedName>
</protein>
<dbReference type="EMBL" id="BMMW01000001">
    <property type="protein sequence ID" value="GGK44124.1"/>
    <property type="molecule type" value="Genomic_DNA"/>
</dbReference>
<evidence type="ECO:0008006" key="3">
    <source>
        <dbReference type="Google" id="ProtNLM"/>
    </source>
</evidence>
<name>A0A917V6J4_9NOCA</name>
<dbReference type="Gene3D" id="3.40.50.10600">
    <property type="entry name" value="SpoIIaa-like domains"/>
    <property type="match status" value="1"/>
</dbReference>
<evidence type="ECO:0000313" key="2">
    <source>
        <dbReference type="Proteomes" id="UP000612956"/>
    </source>
</evidence>
<dbReference type="SUPFAM" id="SSF52091">
    <property type="entry name" value="SpoIIaa-like"/>
    <property type="match status" value="1"/>
</dbReference>
<comment type="caution">
    <text evidence="1">The sequence shown here is derived from an EMBL/GenBank/DDBJ whole genome shotgun (WGS) entry which is preliminary data.</text>
</comment>
<dbReference type="InterPro" id="IPR021866">
    <property type="entry name" value="SpoIIAA-like"/>
</dbReference>
<dbReference type="Pfam" id="PF11964">
    <property type="entry name" value="SpoIIAA-like"/>
    <property type="match status" value="1"/>
</dbReference>